<organism evidence="4 5">
    <name type="scientific">Dreissena polymorpha</name>
    <name type="common">Zebra mussel</name>
    <name type="synonym">Mytilus polymorpha</name>
    <dbReference type="NCBI Taxonomy" id="45954"/>
    <lineage>
        <taxon>Eukaryota</taxon>
        <taxon>Metazoa</taxon>
        <taxon>Spiralia</taxon>
        <taxon>Lophotrochozoa</taxon>
        <taxon>Mollusca</taxon>
        <taxon>Bivalvia</taxon>
        <taxon>Autobranchia</taxon>
        <taxon>Heteroconchia</taxon>
        <taxon>Euheterodonta</taxon>
        <taxon>Imparidentia</taxon>
        <taxon>Neoheterodontei</taxon>
        <taxon>Myida</taxon>
        <taxon>Dreissenoidea</taxon>
        <taxon>Dreissenidae</taxon>
        <taxon>Dreissena</taxon>
    </lineage>
</organism>
<dbReference type="PANTHER" id="PTHR22997">
    <property type="entry name" value="PIH1 DOMAIN-CONTAINING PROTEIN 1"/>
    <property type="match status" value="1"/>
</dbReference>
<reference evidence="4" key="2">
    <citation type="submission" date="2020-11" db="EMBL/GenBank/DDBJ databases">
        <authorList>
            <person name="McCartney M.A."/>
            <person name="Auch B."/>
            <person name="Kono T."/>
            <person name="Mallez S."/>
            <person name="Becker A."/>
            <person name="Gohl D.M."/>
            <person name="Silverstein K.A.T."/>
            <person name="Koren S."/>
            <person name="Bechman K.B."/>
            <person name="Herman A."/>
            <person name="Abrahante J.E."/>
            <person name="Garbe J."/>
        </authorList>
    </citation>
    <scope>NUCLEOTIDE SEQUENCE</scope>
    <source>
        <strain evidence="4">Duluth1</strain>
        <tissue evidence="4">Whole animal</tissue>
    </source>
</reference>
<feature type="domain" description="CS" evidence="3">
    <location>
        <begin position="253"/>
        <end position="338"/>
    </location>
</feature>
<dbReference type="GO" id="GO:0005737">
    <property type="term" value="C:cytoplasm"/>
    <property type="evidence" value="ECO:0007669"/>
    <property type="project" value="TreeGrafter"/>
</dbReference>
<comment type="similarity">
    <text evidence="1">Belongs to the PIH1 family.</text>
</comment>
<dbReference type="Proteomes" id="UP000828390">
    <property type="component" value="Unassembled WGS sequence"/>
</dbReference>
<evidence type="ECO:0000256" key="2">
    <source>
        <dbReference type="ARBA" id="ARBA00040541"/>
    </source>
</evidence>
<dbReference type="OrthoDB" id="545063at2759"/>
<name>A0A9D3YI16_DREPO</name>
<comment type="caution">
    <text evidence="4">The sequence shown here is derived from an EMBL/GenBank/DDBJ whole genome shotgun (WGS) entry which is preliminary data.</text>
</comment>
<dbReference type="Pfam" id="PF08190">
    <property type="entry name" value="PIH1"/>
    <property type="match status" value="1"/>
</dbReference>
<dbReference type="InterPro" id="IPR012981">
    <property type="entry name" value="PIH1_N"/>
</dbReference>
<dbReference type="CDD" id="cd00298">
    <property type="entry name" value="ACD_sHsps_p23-like"/>
    <property type="match status" value="1"/>
</dbReference>
<reference evidence="4" key="1">
    <citation type="journal article" date="2019" name="bioRxiv">
        <title>The Genome of the Zebra Mussel, Dreissena polymorpha: A Resource for Invasive Species Research.</title>
        <authorList>
            <person name="McCartney M.A."/>
            <person name="Auch B."/>
            <person name="Kono T."/>
            <person name="Mallez S."/>
            <person name="Zhang Y."/>
            <person name="Obille A."/>
            <person name="Becker A."/>
            <person name="Abrahante J.E."/>
            <person name="Garbe J."/>
            <person name="Badalamenti J.P."/>
            <person name="Herman A."/>
            <person name="Mangelson H."/>
            <person name="Liachko I."/>
            <person name="Sullivan S."/>
            <person name="Sone E.D."/>
            <person name="Koren S."/>
            <person name="Silverstein K.A.T."/>
            <person name="Beckman K.B."/>
            <person name="Gohl D.M."/>
        </authorList>
    </citation>
    <scope>NUCLEOTIDE SEQUENCE</scope>
    <source>
        <strain evidence="4">Duluth1</strain>
        <tissue evidence="4">Whole animal</tissue>
    </source>
</reference>
<evidence type="ECO:0000313" key="5">
    <source>
        <dbReference type="Proteomes" id="UP000828390"/>
    </source>
</evidence>
<dbReference type="PANTHER" id="PTHR22997:SF6">
    <property type="entry name" value="PIH1 DOMAIN-CONTAINING PROTEIN 2"/>
    <property type="match status" value="1"/>
</dbReference>
<dbReference type="InterPro" id="IPR007052">
    <property type="entry name" value="CS_dom"/>
</dbReference>
<dbReference type="GO" id="GO:0097255">
    <property type="term" value="C:R2TP complex"/>
    <property type="evidence" value="ECO:0007669"/>
    <property type="project" value="TreeGrafter"/>
</dbReference>
<proteinExistence type="inferred from homology"/>
<gene>
    <name evidence="4" type="ORF">DPMN_074128</name>
</gene>
<sequence>MADSESVMQQAQQVWSMLDDMADNDPRAYKKFIDKQMAERKEFLSPAEPHMCVKTWMVKPQKTTFYINFCTWKRIPEQASPEEAVKVAGSAIGQINEDKGKAAVTAVAFNEKVLAEYGRDATNKSDQDTLIQIAMDFIERQHSHIKINREYKILDRTHKGSMKMIQESLLQAFRSKDKDYEENIANMVKNFAPLATESPETLLGHLHTDDEVTSMYAKNGTLVDDIKGIKLDTKPVRKGLIEEVSSTNIMPSLPKPAYDLTHQIIDGNECLVLKIQLPGVPSVNECELDISKDDVSLLVEGRYELKLLLPSTIDDEDSTAKFIKKSSTLTLHMPVKQS</sequence>
<dbReference type="PROSITE" id="PS51203">
    <property type="entry name" value="CS"/>
    <property type="match status" value="1"/>
</dbReference>
<dbReference type="Pfam" id="PF18201">
    <property type="entry name" value="PIH1_CS"/>
    <property type="match status" value="1"/>
</dbReference>
<dbReference type="InterPro" id="IPR041442">
    <property type="entry name" value="PIH1D1/2/3_CS-like"/>
</dbReference>
<dbReference type="GO" id="GO:1990904">
    <property type="term" value="C:ribonucleoprotein complex"/>
    <property type="evidence" value="ECO:0007669"/>
    <property type="project" value="TreeGrafter"/>
</dbReference>
<evidence type="ECO:0000259" key="3">
    <source>
        <dbReference type="PROSITE" id="PS51203"/>
    </source>
</evidence>
<dbReference type="EMBL" id="JAIWYP010000015">
    <property type="protein sequence ID" value="KAH3699174.1"/>
    <property type="molecule type" value="Genomic_DNA"/>
</dbReference>
<dbReference type="AlphaFoldDB" id="A0A9D3YI16"/>
<evidence type="ECO:0000313" key="4">
    <source>
        <dbReference type="EMBL" id="KAH3699174.1"/>
    </source>
</evidence>
<dbReference type="GO" id="GO:0000492">
    <property type="term" value="P:box C/D snoRNP assembly"/>
    <property type="evidence" value="ECO:0007669"/>
    <property type="project" value="TreeGrafter"/>
</dbReference>
<accession>A0A9D3YI16</accession>
<dbReference type="GO" id="GO:0006364">
    <property type="term" value="P:rRNA processing"/>
    <property type="evidence" value="ECO:0007669"/>
    <property type="project" value="TreeGrafter"/>
</dbReference>
<evidence type="ECO:0000256" key="1">
    <source>
        <dbReference type="ARBA" id="ARBA00008511"/>
    </source>
</evidence>
<protein>
    <recommendedName>
        <fullName evidence="2">PIH1 domain-containing protein 2</fullName>
    </recommendedName>
</protein>
<keyword evidence="5" id="KW-1185">Reference proteome</keyword>
<dbReference type="InterPro" id="IPR050734">
    <property type="entry name" value="PIH1/Kintoun_subfamily"/>
</dbReference>